<accession>A0A6A5RZM1</accession>
<protein>
    <recommendedName>
        <fullName evidence="4">HMG box domain-containing protein</fullName>
    </recommendedName>
</protein>
<dbReference type="Proteomes" id="UP000800082">
    <property type="component" value="Unassembled WGS sequence"/>
</dbReference>
<proteinExistence type="predicted"/>
<sequence>MPPSISSPMTASGEPMSPTAPISPAPSLSPTTSPARVDDPTLKTTDAGVKKPAQKKKRTKRQTAQKASLNMQRMHAFFRAHRGEEEYKDMTFQEIQKALGQLWKTAPENPKNSAA</sequence>
<dbReference type="RefSeq" id="XP_033453028.1">
    <property type="nucleotide sequence ID" value="XM_033588588.1"/>
</dbReference>
<dbReference type="EMBL" id="ML978958">
    <property type="protein sequence ID" value="KAF1932780.1"/>
    <property type="molecule type" value="Genomic_DNA"/>
</dbReference>
<name>A0A6A5RZM1_9PLEO</name>
<evidence type="ECO:0000313" key="3">
    <source>
        <dbReference type="Proteomes" id="UP000800082"/>
    </source>
</evidence>
<dbReference type="SUPFAM" id="SSF47095">
    <property type="entry name" value="HMG-box"/>
    <property type="match status" value="1"/>
</dbReference>
<dbReference type="InterPro" id="IPR036910">
    <property type="entry name" value="HMG_box_dom_sf"/>
</dbReference>
<keyword evidence="3" id="KW-1185">Reference proteome</keyword>
<feature type="region of interest" description="Disordered" evidence="1">
    <location>
        <begin position="1"/>
        <end position="68"/>
    </location>
</feature>
<dbReference type="GeneID" id="54346235"/>
<feature type="compositionally biased region" description="Low complexity" evidence="1">
    <location>
        <begin position="15"/>
        <end position="35"/>
    </location>
</feature>
<evidence type="ECO:0000256" key="1">
    <source>
        <dbReference type="SAM" id="MobiDB-lite"/>
    </source>
</evidence>
<evidence type="ECO:0008006" key="4">
    <source>
        <dbReference type="Google" id="ProtNLM"/>
    </source>
</evidence>
<dbReference type="OrthoDB" id="3940486at2759"/>
<feature type="compositionally biased region" description="Basic residues" evidence="1">
    <location>
        <begin position="52"/>
        <end position="63"/>
    </location>
</feature>
<dbReference type="AlphaFoldDB" id="A0A6A5RZM1"/>
<feature type="compositionally biased region" description="Polar residues" evidence="1">
    <location>
        <begin position="1"/>
        <end position="10"/>
    </location>
</feature>
<evidence type="ECO:0000313" key="2">
    <source>
        <dbReference type="EMBL" id="KAF1932780.1"/>
    </source>
</evidence>
<reference evidence="2" key="1">
    <citation type="journal article" date="2020" name="Stud. Mycol.">
        <title>101 Dothideomycetes genomes: a test case for predicting lifestyles and emergence of pathogens.</title>
        <authorList>
            <person name="Haridas S."/>
            <person name="Albert R."/>
            <person name="Binder M."/>
            <person name="Bloem J."/>
            <person name="Labutti K."/>
            <person name="Salamov A."/>
            <person name="Andreopoulos B."/>
            <person name="Baker S."/>
            <person name="Barry K."/>
            <person name="Bills G."/>
            <person name="Bluhm B."/>
            <person name="Cannon C."/>
            <person name="Castanera R."/>
            <person name="Culley D."/>
            <person name="Daum C."/>
            <person name="Ezra D."/>
            <person name="Gonzalez J."/>
            <person name="Henrissat B."/>
            <person name="Kuo A."/>
            <person name="Liang C."/>
            <person name="Lipzen A."/>
            <person name="Lutzoni F."/>
            <person name="Magnuson J."/>
            <person name="Mondo S."/>
            <person name="Nolan M."/>
            <person name="Ohm R."/>
            <person name="Pangilinan J."/>
            <person name="Park H.-J."/>
            <person name="Ramirez L."/>
            <person name="Alfaro M."/>
            <person name="Sun H."/>
            <person name="Tritt A."/>
            <person name="Yoshinaga Y."/>
            <person name="Zwiers L.-H."/>
            <person name="Turgeon B."/>
            <person name="Goodwin S."/>
            <person name="Spatafora J."/>
            <person name="Crous P."/>
            <person name="Grigoriev I."/>
        </authorList>
    </citation>
    <scope>NUCLEOTIDE SEQUENCE</scope>
    <source>
        <strain evidence="2">CBS 183.55</strain>
    </source>
</reference>
<gene>
    <name evidence="2" type="ORF">M421DRAFT_249178</name>
</gene>
<organism evidence="2 3">
    <name type="scientific">Didymella exigua CBS 183.55</name>
    <dbReference type="NCBI Taxonomy" id="1150837"/>
    <lineage>
        <taxon>Eukaryota</taxon>
        <taxon>Fungi</taxon>
        <taxon>Dikarya</taxon>
        <taxon>Ascomycota</taxon>
        <taxon>Pezizomycotina</taxon>
        <taxon>Dothideomycetes</taxon>
        <taxon>Pleosporomycetidae</taxon>
        <taxon>Pleosporales</taxon>
        <taxon>Pleosporineae</taxon>
        <taxon>Didymellaceae</taxon>
        <taxon>Didymella</taxon>
    </lineage>
</organism>